<dbReference type="EMBL" id="BLAL01000266">
    <property type="protein sequence ID" value="GES98330.1"/>
    <property type="molecule type" value="Genomic_DNA"/>
</dbReference>
<comment type="caution">
    <text evidence="2">The sequence shown here is derived from an EMBL/GenBank/DDBJ whole genome shotgun (WGS) entry which is preliminary data.</text>
</comment>
<reference evidence="2" key="1">
    <citation type="submission" date="2019-10" db="EMBL/GenBank/DDBJ databases">
        <title>Conservation and host-specific expression of non-tandemly repeated heterogenous ribosome RNA gene in arbuscular mycorrhizal fungi.</title>
        <authorList>
            <person name="Maeda T."/>
            <person name="Kobayashi Y."/>
            <person name="Nakagawa T."/>
            <person name="Ezawa T."/>
            <person name="Yamaguchi K."/>
            <person name="Bino T."/>
            <person name="Nishimoto Y."/>
            <person name="Shigenobu S."/>
            <person name="Kawaguchi M."/>
        </authorList>
    </citation>
    <scope>NUCLEOTIDE SEQUENCE</scope>
    <source>
        <strain evidence="2">HR1</strain>
    </source>
</reference>
<dbReference type="Proteomes" id="UP000615446">
    <property type="component" value="Unassembled WGS sequence"/>
</dbReference>
<feature type="compositionally biased region" description="Basic and acidic residues" evidence="1">
    <location>
        <begin position="31"/>
        <end position="55"/>
    </location>
</feature>
<evidence type="ECO:0000256" key="1">
    <source>
        <dbReference type="SAM" id="MobiDB-lite"/>
    </source>
</evidence>
<accession>A0A8H3QZL9</accession>
<evidence type="ECO:0000313" key="3">
    <source>
        <dbReference type="Proteomes" id="UP000615446"/>
    </source>
</evidence>
<evidence type="ECO:0000313" key="2">
    <source>
        <dbReference type="EMBL" id="GES98330.1"/>
    </source>
</evidence>
<protein>
    <submittedName>
        <fullName evidence="2">Uncharacterized protein</fullName>
    </submittedName>
</protein>
<name>A0A8H3QZL9_9GLOM</name>
<gene>
    <name evidence="2" type="ORF">RCL2_002488500</name>
</gene>
<dbReference type="AlphaFoldDB" id="A0A8H3QZL9"/>
<feature type="region of interest" description="Disordered" evidence="1">
    <location>
        <begin position="31"/>
        <end position="68"/>
    </location>
</feature>
<proteinExistence type="predicted"/>
<organism evidence="2 3">
    <name type="scientific">Rhizophagus clarus</name>
    <dbReference type="NCBI Taxonomy" id="94130"/>
    <lineage>
        <taxon>Eukaryota</taxon>
        <taxon>Fungi</taxon>
        <taxon>Fungi incertae sedis</taxon>
        <taxon>Mucoromycota</taxon>
        <taxon>Glomeromycotina</taxon>
        <taxon>Glomeromycetes</taxon>
        <taxon>Glomerales</taxon>
        <taxon>Glomeraceae</taxon>
        <taxon>Rhizophagus</taxon>
    </lineage>
</organism>
<sequence>MEYSIQKLKSCEIKLLLHAVLSYPINSIQNARDEQEETKGRLEIKDDNQNPDPKKRPTITEIRKTIGK</sequence>